<dbReference type="Proteomes" id="UP000683579">
    <property type="component" value="Chromosome"/>
</dbReference>
<dbReference type="Pfam" id="PF00563">
    <property type="entry name" value="EAL"/>
    <property type="match status" value="1"/>
</dbReference>
<dbReference type="EMBL" id="QRDC01000006">
    <property type="protein sequence ID" value="KAA1278492.1"/>
    <property type="molecule type" value="Genomic_DNA"/>
</dbReference>
<dbReference type="Gene3D" id="3.20.20.450">
    <property type="entry name" value="EAL domain"/>
    <property type="match status" value="1"/>
</dbReference>
<sequence>MIVSLDYLYHSEFSFLPARSEKGDLEYVDIVTNFVSPDGNVRMPTELVMPRMSDEEQCRLFAEKLELIETCQHFFIQRKIPAWINLTPAVANTLLSDAEYASRVERFSFIELTINESYPELNSGKENPTLAALAARFPLILTNYGAGGISTRAIFDGLFKRVVLDKNFVQQRITHISFEPFMRAILAQLSPCCESIIISGIDTQEMLTRVLPLGFSAMQGGLWPAVSPAKIISLVK</sequence>
<organism evidence="2 4">
    <name type="scientific">Citrobacter pasteurii</name>
    <dbReference type="NCBI Taxonomy" id="1563222"/>
    <lineage>
        <taxon>Bacteria</taxon>
        <taxon>Pseudomonadati</taxon>
        <taxon>Pseudomonadota</taxon>
        <taxon>Gammaproteobacteria</taxon>
        <taxon>Enterobacterales</taxon>
        <taxon>Enterobacteriaceae</taxon>
        <taxon>Citrobacter</taxon>
    </lineage>
</organism>
<dbReference type="SUPFAM" id="SSF141868">
    <property type="entry name" value="EAL domain-like"/>
    <property type="match status" value="1"/>
</dbReference>
<proteinExistence type="predicted"/>
<evidence type="ECO:0000313" key="2">
    <source>
        <dbReference type="EMBL" id="KAA1278492.1"/>
    </source>
</evidence>
<evidence type="ECO:0000313" key="5">
    <source>
        <dbReference type="Proteomes" id="UP000683579"/>
    </source>
</evidence>
<reference evidence="3 5" key="2">
    <citation type="submission" date="2021-06" db="EMBL/GenBank/DDBJ databases">
        <title>FDA dAtabase for Regulatory Grade micrObial Sequences (FDA-ARGOS): Supporting development and validation of Infectious Disease Dx tests.</title>
        <authorList>
            <person name="Sproer C."/>
            <person name="Gronow S."/>
            <person name="Severitt S."/>
            <person name="Schroder I."/>
            <person name="Tallon L."/>
            <person name="Sadzewicz L."/>
            <person name="Zhao X."/>
            <person name="Boylan J."/>
            <person name="Ott S."/>
            <person name="Bowen H."/>
            <person name="Vavikolanu K."/>
            <person name="Mehta A."/>
            <person name="Aluvathingal J."/>
            <person name="Nadendla S."/>
            <person name="Lowell S."/>
            <person name="Myers T."/>
            <person name="Yan Y."/>
        </authorList>
    </citation>
    <scope>NUCLEOTIDE SEQUENCE [LARGE SCALE GENOMIC DNA]</scope>
    <source>
        <strain evidence="3 5">FDAARGOS 1424</strain>
    </source>
</reference>
<dbReference type="RefSeq" id="WP_005120306.1">
    <property type="nucleotide sequence ID" value="NZ_CDHL01000051.1"/>
</dbReference>
<evidence type="ECO:0000313" key="3">
    <source>
        <dbReference type="EMBL" id="QXA43287.1"/>
    </source>
</evidence>
<evidence type="ECO:0000313" key="4">
    <source>
        <dbReference type="Proteomes" id="UP000468420"/>
    </source>
</evidence>
<keyword evidence="5" id="KW-1185">Reference proteome</keyword>
<dbReference type="InterPro" id="IPR035919">
    <property type="entry name" value="EAL_sf"/>
</dbReference>
<protein>
    <submittedName>
        <fullName evidence="2">EAL domain-containing protein</fullName>
    </submittedName>
</protein>
<dbReference type="Proteomes" id="UP000468420">
    <property type="component" value="Unassembled WGS sequence"/>
</dbReference>
<dbReference type="AlphaFoldDB" id="A0A6N6K481"/>
<name>A0A6N6K481_9ENTR</name>
<gene>
    <name evidence="2" type="ORF">DXF85_08475</name>
    <name evidence="3" type="ORF">I6L54_14965</name>
</gene>
<dbReference type="EMBL" id="CP077262">
    <property type="protein sequence ID" value="QXA43287.1"/>
    <property type="molecule type" value="Genomic_DNA"/>
</dbReference>
<reference evidence="2 4" key="1">
    <citation type="submission" date="2018-08" db="EMBL/GenBank/DDBJ databases">
        <title>Complete genomic analysis of a Citrobacter pasteurii isolated from cockles (Cerastoderma edule) containing a new chromosomic qnrB allele.</title>
        <authorList>
            <person name="Rodrigues A."/>
            <person name="Baptista T."/>
            <person name="Quesada A."/>
            <person name="Campos M.J."/>
        </authorList>
    </citation>
    <scope>NUCLEOTIDE SEQUENCE [LARGE SCALE GENOMIC DNA]</scope>
    <source>
        <strain evidence="2 4">BA18</strain>
    </source>
</reference>
<accession>A0A6N6K481</accession>
<feature type="domain" description="EAL" evidence="1">
    <location>
        <begin position="20"/>
        <end position="222"/>
    </location>
</feature>
<dbReference type="InterPro" id="IPR001633">
    <property type="entry name" value="EAL_dom"/>
</dbReference>
<evidence type="ECO:0000259" key="1">
    <source>
        <dbReference type="Pfam" id="PF00563"/>
    </source>
</evidence>